<dbReference type="EMBL" id="FXXQ01000005">
    <property type="protein sequence ID" value="SMX23798.1"/>
    <property type="molecule type" value="Genomic_DNA"/>
</dbReference>
<dbReference type="Pfam" id="PF02350">
    <property type="entry name" value="Epimerase_2"/>
    <property type="match status" value="1"/>
</dbReference>
<keyword evidence="2" id="KW-0378">Hydrolase</keyword>
<evidence type="ECO:0000313" key="3">
    <source>
        <dbReference type="Proteomes" id="UP000201838"/>
    </source>
</evidence>
<dbReference type="AlphaFoldDB" id="A0A238IZ82"/>
<protein>
    <submittedName>
        <fullName evidence="2">UDP-N-acetylglucosamine 2-epimerase</fullName>
        <ecNumber evidence="2">3.2.1.183</ecNumber>
    </submittedName>
</protein>
<organism evidence="2 3">
    <name type="scientific">Boseongicola aestuarii</name>
    <dbReference type="NCBI Taxonomy" id="1470561"/>
    <lineage>
        <taxon>Bacteria</taxon>
        <taxon>Pseudomonadati</taxon>
        <taxon>Pseudomonadota</taxon>
        <taxon>Alphaproteobacteria</taxon>
        <taxon>Rhodobacterales</taxon>
        <taxon>Paracoccaceae</taxon>
        <taxon>Boseongicola</taxon>
    </lineage>
</organism>
<dbReference type="PANTHER" id="PTHR43174">
    <property type="entry name" value="UDP-N-ACETYLGLUCOSAMINE 2-EPIMERASE"/>
    <property type="match status" value="1"/>
</dbReference>
<dbReference type="Proteomes" id="UP000201838">
    <property type="component" value="Unassembled WGS sequence"/>
</dbReference>
<dbReference type="GO" id="GO:0006047">
    <property type="term" value="P:UDP-N-acetylglucosamine metabolic process"/>
    <property type="evidence" value="ECO:0007669"/>
    <property type="project" value="InterPro"/>
</dbReference>
<dbReference type="Gene3D" id="3.40.50.2000">
    <property type="entry name" value="Glycogen Phosphorylase B"/>
    <property type="match status" value="2"/>
</dbReference>
<sequence length="393" mass="41849">MTRRIAVFTGNRAEYGLLSPVLQAISKEPALKLQLIVGGAHLDATYGRTRDEILADGFEISAEVSAGLGEDTARAIGEGILAVADVLDDLKPDVVVVYGDRFEAFAAVIAASQSNIPVAHIEGGDKTEGGALDDSVRHAMTKLAHIHFATNPKAALRIAAMGEETWRIHDVGLPGIDRIKAGDFPDADEVASTLGLDLSRPVILFTQHAITTEPHLAAAQLAPSLAAMERAIAEYGAQIVATYPNNDDGGEVILERLKVWADKQPQVVLRQSLGRALYHGTLNVAGRITRGACIGNSSSGLKETPAFACPTVNIGTRQSGRLAAENVLNVDYDEEEISNALTRCIADDEFRLISATCANPYGDGNTGPKIVEVLKTMDISDARLLQKKLTLDP</sequence>
<dbReference type="InterPro" id="IPR003331">
    <property type="entry name" value="UDP_GlcNAc_Epimerase_2_dom"/>
</dbReference>
<dbReference type="RefSeq" id="WP_093973769.1">
    <property type="nucleotide sequence ID" value="NZ_FXXQ01000005.1"/>
</dbReference>
<reference evidence="2 3" key="1">
    <citation type="submission" date="2017-05" db="EMBL/GenBank/DDBJ databases">
        <authorList>
            <person name="Song R."/>
            <person name="Chenine A.L."/>
            <person name="Ruprecht R.M."/>
        </authorList>
    </citation>
    <scope>NUCLEOTIDE SEQUENCE [LARGE SCALE GENOMIC DNA]</scope>
    <source>
        <strain evidence="2 3">CECT 8489</strain>
    </source>
</reference>
<dbReference type="SUPFAM" id="SSF53756">
    <property type="entry name" value="UDP-Glycosyltransferase/glycogen phosphorylase"/>
    <property type="match status" value="1"/>
</dbReference>
<evidence type="ECO:0000259" key="1">
    <source>
        <dbReference type="Pfam" id="PF02350"/>
    </source>
</evidence>
<evidence type="ECO:0000313" key="2">
    <source>
        <dbReference type="EMBL" id="SMX23798.1"/>
    </source>
</evidence>
<dbReference type="NCBIfam" id="TIGR03568">
    <property type="entry name" value="NeuC_NnaA"/>
    <property type="match status" value="1"/>
</dbReference>
<gene>
    <name evidence="2" type="primary">siaA</name>
    <name evidence="2" type="ORF">BOA8489_01911</name>
</gene>
<dbReference type="GO" id="GO:0004553">
    <property type="term" value="F:hydrolase activity, hydrolyzing O-glycosyl compounds"/>
    <property type="evidence" value="ECO:0007669"/>
    <property type="project" value="InterPro"/>
</dbReference>
<name>A0A238IZ82_9RHOB</name>
<dbReference type="EC" id="3.2.1.183" evidence="2"/>
<dbReference type="OrthoDB" id="9803238at2"/>
<keyword evidence="3" id="KW-1185">Reference proteome</keyword>
<dbReference type="InterPro" id="IPR020004">
    <property type="entry name" value="UDP-GlcNAc_Epase"/>
</dbReference>
<keyword evidence="2" id="KW-0326">Glycosidase</keyword>
<accession>A0A238IZ82</accession>
<dbReference type="PANTHER" id="PTHR43174:SF3">
    <property type="entry name" value="UDP-N-ACETYLGLUCOSAMINE 2-EPIMERASE"/>
    <property type="match status" value="1"/>
</dbReference>
<proteinExistence type="predicted"/>
<feature type="domain" description="UDP-N-acetylglucosamine 2-epimerase" evidence="1">
    <location>
        <begin position="24"/>
        <end position="375"/>
    </location>
</feature>
<dbReference type="InterPro" id="IPR029767">
    <property type="entry name" value="WecB-like"/>
</dbReference>